<evidence type="ECO:0000256" key="1">
    <source>
        <dbReference type="SAM" id="MobiDB-lite"/>
    </source>
</evidence>
<feature type="compositionally biased region" description="Polar residues" evidence="1">
    <location>
        <begin position="78"/>
        <end position="91"/>
    </location>
</feature>
<proteinExistence type="predicted"/>
<comment type="caution">
    <text evidence="2">The sequence shown here is derived from an EMBL/GenBank/DDBJ whole genome shotgun (WGS) entry which is preliminary data.</text>
</comment>
<sequence>MSESDSSTDVPIVPATDAAVALEAAGTDETTEPVEEVPHTDASTVAPTGAPPAAALDESTSTSAIEVEQVPRADQAPSDASSTSNEAPNTEHTAKGKPEDSLPGADGGVADGAADSDGADVPSEAPAGEGEAMTDAAAPPVPSVSSKKATIKADTPKEADPAAKAPSGEDKSGDKAKSSGKRSSPKSSKGAEKHRKSDKKKRSKHTAAQDVISTLRKSMDFDRVDSSAKELGSNFEEAVSGHCTPSRTKADGAGRAGNGDEKEGGAVKNDGGVSRHSGKHNAPVIDIPAPGEHRAYRTSRKNAGSSRDGEAPPYTGRAGPRSERHRHTDGPLAGEGKENEPYVSPLTLINVGKHVRESGGMTKGFTARPDCRSDSSGFKSCVSLTSSAPAPSRNRRNVYTPRSKRIEETGKALQKLNIPAYHRRLILDLHQRNITERYAAGNMVEDWMSAPYMEAGYSMSPEKWGRNGASPEQSARYGISPAASPRAGYDYSQRRNYSVTAGGRHEHHPRSAFNSRSPERAPYGMDNKMGNEPSYKPVISNYARRLRRSRIPCHERLYSARPASRRAKDSPGGDDETPPSTPRKQDLASKSDFELFRPHISKRARALSFAEPFYSRLHPPKRERVPSPPPEPPKPVPRLSSMKPIRVSARLLRRPTPPPPDSPPSFRPKISARARSVEPGRPFYDRLHPGKVERPPKQKAKQTTPRVSPRRSMSRRSTPAIPERLLEPPPPPPYEKYDPTFRPEISPRARALERDEPFYKRLYLTPFELEEAHALQKRRQFEHACNLQPDISERGRQAYNEKKLRRGPSKPIKAHRERH</sequence>
<feature type="compositionally biased region" description="Basic and acidic residues" evidence="1">
    <location>
        <begin position="583"/>
        <end position="595"/>
    </location>
</feature>
<feature type="compositionally biased region" description="Low complexity" evidence="1">
    <location>
        <begin position="46"/>
        <end position="55"/>
    </location>
</feature>
<evidence type="ECO:0000313" key="2">
    <source>
        <dbReference type="EMBL" id="CCD13497.1"/>
    </source>
</evidence>
<feature type="compositionally biased region" description="Basic and acidic residues" evidence="1">
    <location>
        <begin position="791"/>
        <end position="802"/>
    </location>
</feature>
<feature type="region of interest" description="Disordered" evidence="1">
    <location>
        <begin position="553"/>
        <end position="595"/>
    </location>
</feature>
<feature type="compositionally biased region" description="Basic residues" evidence="1">
    <location>
        <begin position="192"/>
        <end position="205"/>
    </location>
</feature>
<dbReference type="Proteomes" id="UP000000702">
    <property type="component" value="Unassembled WGS sequence"/>
</dbReference>
<feature type="compositionally biased region" description="Low complexity" evidence="1">
    <location>
        <begin position="111"/>
        <end position="123"/>
    </location>
</feature>
<feature type="region of interest" description="Disordered" evidence="1">
    <location>
        <begin position="1"/>
        <end position="340"/>
    </location>
</feature>
<feature type="region of interest" description="Disordered" evidence="1">
    <location>
        <begin position="786"/>
        <end position="819"/>
    </location>
</feature>
<feature type="compositionally biased region" description="Basic and acidic residues" evidence="1">
    <location>
        <begin position="320"/>
        <end position="340"/>
    </location>
</feature>
<keyword evidence="3" id="KW-1185">Reference proteome</keyword>
<feature type="compositionally biased region" description="Pro residues" evidence="1">
    <location>
        <begin position="655"/>
        <end position="666"/>
    </location>
</feature>
<dbReference type="VEuPathDB" id="TriTrypDB:TcIL3000_0_42430"/>
<feature type="compositionally biased region" description="Basic residues" evidence="1">
    <location>
        <begin position="803"/>
        <end position="819"/>
    </location>
</feature>
<feature type="compositionally biased region" description="Basic and acidic residues" evidence="1">
    <location>
        <begin position="675"/>
        <end position="696"/>
    </location>
</feature>
<dbReference type="AlphaFoldDB" id="F9W8G5"/>
<feature type="compositionally biased region" description="Basic and acidic residues" evidence="1">
    <location>
        <begin position="248"/>
        <end position="265"/>
    </location>
</feature>
<reference evidence="2 3" key="2">
    <citation type="journal article" date="2012" name="Proc. Natl. Acad. Sci. U.S.A.">
        <title>Antigenic diversity is generated by distinct evolutionary mechanisms in African trypanosome species.</title>
        <authorList>
            <person name="Jackson A.P."/>
            <person name="Berry A."/>
            <person name="Aslett M."/>
            <person name="Allison H.C."/>
            <person name="Burton P."/>
            <person name="Vavrova-Anderson J."/>
            <person name="Brown R."/>
            <person name="Browne H."/>
            <person name="Corton N."/>
            <person name="Hauser H."/>
            <person name="Gamble J."/>
            <person name="Gilderthorp R."/>
            <person name="Marcello L."/>
            <person name="McQuillan J."/>
            <person name="Otto T.D."/>
            <person name="Quail M.A."/>
            <person name="Sanders M.J."/>
            <person name="van Tonder A."/>
            <person name="Ginger M.L."/>
            <person name="Field M.C."/>
            <person name="Barry J.D."/>
            <person name="Hertz-Fowler C."/>
            <person name="Berriman M."/>
        </authorList>
    </citation>
    <scope>NUCLEOTIDE SEQUENCE [LARGE SCALE GENOMIC DNA]</scope>
    <source>
        <strain evidence="2 3">IL3000</strain>
    </source>
</reference>
<reference evidence="3" key="1">
    <citation type="submission" date="2011-07" db="EMBL/GenBank/DDBJ databases">
        <title>Divergent evolution of antigenic variation in African trypanosomes.</title>
        <authorList>
            <person name="Jackson A.P."/>
            <person name="Berry A."/>
            <person name="Allison H.C."/>
            <person name="Burton P."/>
            <person name="Anderson J."/>
            <person name="Aslett M."/>
            <person name="Brown R."/>
            <person name="Corton N."/>
            <person name="Harris D."/>
            <person name="Hauser H."/>
            <person name="Gamble J."/>
            <person name="Gilderthorp R."/>
            <person name="McQuillan J."/>
            <person name="Quail M.A."/>
            <person name="Sanders M."/>
            <person name="Van Tonder A."/>
            <person name="Ginger M.L."/>
            <person name="Donelson J.E."/>
            <person name="Field M.C."/>
            <person name="Barry J.D."/>
            <person name="Berriman M."/>
            <person name="Hertz-Fowler C."/>
        </authorList>
    </citation>
    <scope>NUCLEOTIDE SEQUENCE [LARGE SCALE GENOMIC DNA]</scope>
    <source>
        <strain evidence="3">IL3000</strain>
    </source>
</reference>
<feature type="region of interest" description="Disordered" evidence="1">
    <location>
        <begin position="463"/>
        <end position="536"/>
    </location>
</feature>
<feature type="compositionally biased region" description="Pro residues" evidence="1">
    <location>
        <begin position="626"/>
        <end position="636"/>
    </location>
</feature>
<dbReference type="OMA" id="CHERLYS"/>
<dbReference type="EMBL" id="CAEQ01001170">
    <property type="protein sequence ID" value="CCD13497.1"/>
    <property type="molecule type" value="Genomic_DNA"/>
</dbReference>
<gene>
    <name evidence="2" type="ORF">TCIL3000_0_42430</name>
</gene>
<accession>F9W8G5</accession>
<organism evidence="2 3">
    <name type="scientific">Trypanosoma congolense (strain IL3000)</name>
    <dbReference type="NCBI Taxonomy" id="1068625"/>
    <lineage>
        <taxon>Eukaryota</taxon>
        <taxon>Discoba</taxon>
        <taxon>Euglenozoa</taxon>
        <taxon>Kinetoplastea</taxon>
        <taxon>Metakinetoplastina</taxon>
        <taxon>Trypanosomatida</taxon>
        <taxon>Trypanosomatidae</taxon>
        <taxon>Trypanosoma</taxon>
        <taxon>Nannomonas</taxon>
    </lineage>
</organism>
<feature type="compositionally biased region" description="Basic and acidic residues" evidence="1">
    <location>
        <begin position="154"/>
        <end position="177"/>
    </location>
</feature>
<name>F9W8G5_TRYCI</name>
<protein>
    <submittedName>
        <fullName evidence="2">WGS project CAEQ00000000 data, annotated contig 1735</fullName>
    </submittedName>
</protein>
<feature type="region of interest" description="Disordered" evidence="1">
    <location>
        <begin position="608"/>
        <end position="742"/>
    </location>
</feature>
<feature type="compositionally biased region" description="Basic and acidic residues" evidence="1">
    <location>
        <begin position="217"/>
        <end position="228"/>
    </location>
</feature>
<evidence type="ECO:0000313" key="3">
    <source>
        <dbReference type="Proteomes" id="UP000000702"/>
    </source>
</evidence>